<dbReference type="EMBL" id="QZFU01000029">
    <property type="protein sequence ID" value="RJO72263.1"/>
    <property type="molecule type" value="Genomic_DNA"/>
</dbReference>
<feature type="domain" description="Transposase (putative) YhgA-like" evidence="2">
    <location>
        <begin position="21"/>
        <end position="210"/>
    </location>
</feature>
<dbReference type="InterPro" id="IPR010106">
    <property type="entry name" value="RpnA"/>
</dbReference>
<evidence type="ECO:0000256" key="1">
    <source>
        <dbReference type="ARBA" id="ARBA00009787"/>
    </source>
</evidence>
<organism evidence="3 4">
    <name type="scientific">Nocardia panacis</name>
    <dbReference type="NCBI Taxonomy" id="2340916"/>
    <lineage>
        <taxon>Bacteria</taxon>
        <taxon>Bacillati</taxon>
        <taxon>Actinomycetota</taxon>
        <taxon>Actinomycetes</taxon>
        <taxon>Mycobacteriales</taxon>
        <taxon>Nocardiaceae</taxon>
        <taxon>Nocardia</taxon>
    </lineage>
</organism>
<gene>
    <name evidence="3" type="ORF">D5S18_24215</name>
</gene>
<name>A0A3A4JYI6_9NOCA</name>
<evidence type="ECO:0000313" key="3">
    <source>
        <dbReference type="EMBL" id="RJO72263.1"/>
    </source>
</evidence>
<dbReference type="RefSeq" id="WP_120043364.1">
    <property type="nucleotide sequence ID" value="NZ_QZFU01000029.1"/>
</dbReference>
<dbReference type="Proteomes" id="UP000266677">
    <property type="component" value="Unassembled WGS sequence"/>
</dbReference>
<dbReference type="OrthoDB" id="4539897at2"/>
<dbReference type="GO" id="GO:1990238">
    <property type="term" value="F:double-stranded DNA endonuclease activity"/>
    <property type="evidence" value="ECO:0007669"/>
    <property type="project" value="TreeGrafter"/>
</dbReference>
<reference evidence="3 4" key="1">
    <citation type="submission" date="2018-09" db="EMBL/GenBank/DDBJ databases">
        <title>YIM PH21274 draft genome.</title>
        <authorList>
            <person name="Miao C."/>
        </authorList>
    </citation>
    <scope>NUCLEOTIDE SEQUENCE [LARGE SCALE GENOMIC DNA]</scope>
    <source>
        <strain evidence="3 4">YIM PH 21724</strain>
    </source>
</reference>
<keyword evidence="4" id="KW-1185">Reference proteome</keyword>
<evidence type="ECO:0000259" key="2">
    <source>
        <dbReference type="Pfam" id="PF04754"/>
    </source>
</evidence>
<evidence type="ECO:0000313" key="4">
    <source>
        <dbReference type="Proteomes" id="UP000266677"/>
    </source>
</evidence>
<dbReference type="InterPro" id="IPR051699">
    <property type="entry name" value="Rpn/YhgA-like_nuclease"/>
</dbReference>
<dbReference type="PANTHER" id="PTHR34611">
    <property type="match status" value="1"/>
</dbReference>
<proteinExistence type="inferred from homology"/>
<dbReference type="InterPro" id="IPR006842">
    <property type="entry name" value="Transposase_31"/>
</dbReference>
<comment type="caution">
    <text evidence="3">The sequence shown here is derived from an EMBL/GenBank/DDBJ whole genome shotgun (WGS) entry which is preliminary data.</text>
</comment>
<dbReference type="NCBIfam" id="TIGR01784">
    <property type="entry name" value="T_den_put_tspse"/>
    <property type="match status" value="1"/>
</dbReference>
<comment type="similarity">
    <text evidence="1">Belongs to the Rpn/YhgA-like nuclease family.</text>
</comment>
<accession>A0A3A4JYI6</accession>
<dbReference type="GO" id="GO:0006310">
    <property type="term" value="P:DNA recombination"/>
    <property type="evidence" value="ECO:0007669"/>
    <property type="project" value="TreeGrafter"/>
</dbReference>
<dbReference type="Pfam" id="PF04754">
    <property type="entry name" value="Transposase_31"/>
    <property type="match status" value="1"/>
</dbReference>
<dbReference type="PANTHER" id="PTHR34611:SF2">
    <property type="entry name" value="INACTIVE RECOMBINATION-PROMOTING NUCLEASE-LIKE PROTEIN RPNE-RELATED"/>
    <property type="match status" value="1"/>
</dbReference>
<sequence>MTKLDALAEAIGHEDAVKPPNHHDAYFRDVMTISANAASQLRAVLPKEIVTQLDWRTLRLQSGSFISDDLRSRYTDTLYSAKLDGRKAFIYLLIEHQSTIDKMMPLRMLQYVVDIWSRYAEEHPKATKLPAIIPLVVHNNNRKERWTKSTELTDLIDLDQETLEAFRDYLPHFRFLLDDVAAIDPETLRARDVRPAVLLMLMLQRSVLSAPGLGPWLTQLLGGLLGGLSPRELRALVTYLLRVGEMSTKDLEPIFEQLDPQAKEVFMTTAEQLRAEGAAKARAEECAENLIQVMTAKFGVVSQRTIAVVNEAGMSQLKAWFGRAMTANSVEDVFAH</sequence>
<dbReference type="AlphaFoldDB" id="A0A3A4JYI6"/>
<protein>
    <submittedName>
        <fullName evidence="3">Rpn family recombination-promoting nuclease/putative transposase</fullName>
    </submittedName>
</protein>